<gene>
    <name evidence="2" type="ORF">PYK22_00367</name>
</gene>
<reference evidence="2 3" key="2">
    <citation type="submission" date="2015-01" db="EMBL/GenBank/DDBJ databases">
        <title>Complete genome sequence of Pyrinomonas methylaliphatogenes type strain K22T.</title>
        <authorList>
            <person name="Lee K.C.Y."/>
            <person name="Power J.F."/>
            <person name="Dunfield P.F."/>
            <person name="Morgan X.C."/>
            <person name="Huttenhower C."/>
            <person name="Stott M.B."/>
        </authorList>
    </citation>
    <scope>NUCLEOTIDE SEQUENCE [LARGE SCALE GENOMIC DNA]</scope>
    <source>
        <strain evidence="2 3">K22</strain>
    </source>
</reference>
<dbReference type="Pfam" id="PF00535">
    <property type="entry name" value="Glycos_transf_2"/>
    <property type="match status" value="1"/>
</dbReference>
<dbReference type="SUPFAM" id="SSF53448">
    <property type="entry name" value="Nucleotide-diphospho-sugar transferases"/>
    <property type="match status" value="1"/>
</dbReference>
<protein>
    <submittedName>
        <fullName evidence="2">Glycosyl transferase</fullName>
    </submittedName>
</protein>
<keyword evidence="3" id="KW-1185">Reference proteome</keyword>
<accession>A0A0B6WVR5</accession>
<dbReference type="InterPro" id="IPR050834">
    <property type="entry name" value="Glycosyltransf_2"/>
</dbReference>
<dbReference type="Gene3D" id="3.90.550.10">
    <property type="entry name" value="Spore Coat Polysaccharide Biosynthesis Protein SpsA, Chain A"/>
    <property type="match status" value="1"/>
</dbReference>
<dbReference type="PANTHER" id="PTHR43685:SF2">
    <property type="entry name" value="GLYCOSYLTRANSFERASE 2-LIKE DOMAIN-CONTAINING PROTEIN"/>
    <property type="match status" value="1"/>
</dbReference>
<feature type="domain" description="Glycosyltransferase 2-like" evidence="1">
    <location>
        <begin position="15"/>
        <end position="121"/>
    </location>
</feature>
<dbReference type="InterPro" id="IPR029044">
    <property type="entry name" value="Nucleotide-diphossugar_trans"/>
</dbReference>
<dbReference type="Proteomes" id="UP000031518">
    <property type="component" value="Unassembled WGS sequence"/>
</dbReference>
<dbReference type="CDD" id="cd00761">
    <property type="entry name" value="Glyco_tranf_GTA_type"/>
    <property type="match status" value="1"/>
</dbReference>
<dbReference type="RefSeq" id="WP_157770618.1">
    <property type="nucleotide sequence ID" value="NZ_CBXV010000002.1"/>
</dbReference>
<dbReference type="STRING" id="454194.PYK22_00367"/>
<sequence length="264" mass="30078">MSERGEVTSDTPRVSVIVPTRNRPQLLREALQSLVKQRGVRFEVIVVNDAGEDVQSVIDEFTGALDITYIQLARNQGLPAARNRGVERARGSYIAYLDDDDLLLPSHLARLAARLDARSDVGLVYADALLLRQKFAEEGLHTVAHRILAHDFDIEIMRHDSFIAPSAMMHRRECFDAVGGFDEAMRWCYEDWDFLLRVANRYRIERVAGATAVIRLRNDNMSRVVRPERARAARLLQQRYGAGEIEPKTFWEVADTLEAMKSNR</sequence>
<evidence type="ECO:0000313" key="2">
    <source>
        <dbReference type="EMBL" id="CDM64374.1"/>
    </source>
</evidence>
<dbReference type="PANTHER" id="PTHR43685">
    <property type="entry name" value="GLYCOSYLTRANSFERASE"/>
    <property type="match status" value="1"/>
</dbReference>
<evidence type="ECO:0000259" key="1">
    <source>
        <dbReference type="Pfam" id="PF00535"/>
    </source>
</evidence>
<name>A0A0B6WVR5_9BACT</name>
<proteinExistence type="predicted"/>
<dbReference type="GO" id="GO:0016740">
    <property type="term" value="F:transferase activity"/>
    <property type="evidence" value="ECO:0007669"/>
    <property type="project" value="UniProtKB-KW"/>
</dbReference>
<dbReference type="AlphaFoldDB" id="A0A0B6WVR5"/>
<dbReference type="InterPro" id="IPR001173">
    <property type="entry name" value="Glyco_trans_2-like"/>
</dbReference>
<keyword evidence="2" id="KW-0808">Transferase</keyword>
<organism evidence="2 3">
    <name type="scientific">Pyrinomonas methylaliphatogenes</name>
    <dbReference type="NCBI Taxonomy" id="454194"/>
    <lineage>
        <taxon>Bacteria</taxon>
        <taxon>Pseudomonadati</taxon>
        <taxon>Acidobacteriota</taxon>
        <taxon>Blastocatellia</taxon>
        <taxon>Blastocatellales</taxon>
        <taxon>Pyrinomonadaceae</taxon>
        <taxon>Pyrinomonas</taxon>
    </lineage>
</organism>
<dbReference type="EMBL" id="CBXV010000002">
    <property type="protein sequence ID" value="CDM64374.1"/>
    <property type="molecule type" value="Genomic_DNA"/>
</dbReference>
<dbReference type="OrthoDB" id="9802649at2"/>
<evidence type="ECO:0000313" key="3">
    <source>
        <dbReference type="Proteomes" id="UP000031518"/>
    </source>
</evidence>
<reference evidence="2 3" key="1">
    <citation type="submission" date="2013-12" db="EMBL/GenBank/DDBJ databases">
        <authorList>
            <person name="Stott M."/>
        </authorList>
    </citation>
    <scope>NUCLEOTIDE SEQUENCE [LARGE SCALE GENOMIC DNA]</scope>
    <source>
        <strain evidence="2 3">K22</strain>
    </source>
</reference>